<dbReference type="EMBL" id="JBHMAX010000015">
    <property type="protein sequence ID" value="MFB9731953.1"/>
    <property type="molecule type" value="Genomic_DNA"/>
</dbReference>
<dbReference type="EC" id="2.4.1.266" evidence="7"/>
<evidence type="ECO:0000256" key="5">
    <source>
        <dbReference type="ARBA" id="ARBA00022679"/>
    </source>
</evidence>
<evidence type="ECO:0000256" key="7">
    <source>
        <dbReference type="ARBA" id="ARBA00039022"/>
    </source>
</evidence>
<comment type="catalytic activity">
    <reaction evidence="10">
        <text>an NDP-alpha-D-glucose + (2R)-3-phosphoglycerate = (2R)-2-O-(alpha-D-glucopyranosyl)-3-phospho-glycerate + a ribonucleoside 5'-diphosphate + H(+)</text>
        <dbReference type="Rhea" id="RHEA:47244"/>
        <dbReference type="ChEBI" id="CHEBI:15378"/>
        <dbReference type="ChEBI" id="CHEBI:57930"/>
        <dbReference type="ChEBI" id="CHEBI:58272"/>
        <dbReference type="ChEBI" id="CHEBI:62600"/>
        <dbReference type="ChEBI" id="CHEBI:76533"/>
        <dbReference type="EC" id="2.4.1.266"/>
    </reaction>
    <physiologicalReaction direction="left-to-right" evidence="10">
        <dbReference type="Rhea" id="RHEA:47245"/>
    </physiologicalReaction>
</comment>
<evidence type="ECO:0000256" key="2">
    <source>
        <dbReference type="ARBA" id="ARBA00001946"/>
    </source>
</evidence>
<name>A0ABV5V2K1_9MICO</name>
<dbReference type="InterPro" id="IPR001173">
    <property type="entry name" value="Glyco_trans_2-like"/>
</dbReference>
<accession>A0ABV5V2K1</accession>
<sequence length="308" mass="32255">MGPGTVVTAPGVVAVVPAKDEEERVGATVEALHRVPGVRHVVVVDDGSTDQTAAVAEWAGAAEVVRHERNRGKAAAMTTGAAAAATLLPGASVLFADADLAESAARLGPVVEGVLDGTADMTIAVLPPQDRPGGGFGIVVRTAREGIRRLTGWAPTQPLSGQRCLTREVLDAAMPLASGWGVEVGLSVDVLRAGGRVMEVPCELQHRVTGRDWASQVHRARQLADVTRALAERTGPAEQAREQVHRAKESGVRRLHEVRAAGQERAKAARGSARSTVAAGTSTLRERVGGAGRALTRPLRRDGTWHEL</sequence>
<dbReference type="InterPro" id="IPR050256">
    <property type="entry name" value="Glycosyltransferase_2"/>
</dbReference>
<comment type="cofactor">
    <cofactor evidence="2">
        <name>Mg(2+)</name>
        <dbReference type="ChEBI" id="CHEBI:18420"/>
    </cofactor>
</comment>
<evidence type="ECO:0000259" key="12">
    <source>
        <dbReference type="Pfam" id="PF00535"/>
    </source>
</evidence>
<dbReference type="GO" id="GO:0016757">
    <property type="term" value="F:glycosyltransferase activity"/>
    <property type="evidence" value="ECO:0007669"/>
    <property type="project" value="UniProtKB-KW"/>
</dbReference>
<evidence type="ECO:0000256" key="8">
    <source>
        <dbReference type="ARBA" id="ARBA00040894"/>
    </source>
</evidence>
<protein>
    <recommendedName>
        <fullName evidence="8">Glucosyl-3-phosphoglycerate synthase</fullName>
        <ecNumber evidence="7">2.4.1.266</ecNumber>
    </recommendedName>
</protein>
<dbReference type="PANTHER" id="PTHR48090:SF10">
    <property type="entry name" value="GLUCOSYL-3-PHOSPHOGLYCERATE SYNTHASE"/>
    <property type="match status" value="1"/>
</dbReference>
<keyword evidence="14" id="KW-1185">Reference proteome</keyword>
<evidence type="ECO:0000256" key="4">
    <source>
        <dbReference type="ARBA" id="ARBA00022676"/>
    </source>
</evidence>
<dbReference type="RefSeq" id="WP_238330235.1">
    <property type="nucleotide sequence ID" value="NZ_JBHMAX010000015.1"/>
</dbReference>
<feature type="domain" description="Glycosyltransferase 2-like" evidence="12">
    <location>
        <begin position="15"/>
        <end position="128"/>
    </location>
</feature>
<comment type="cofactor">
    <cofactor evidence="1">
        <name>Mn(2+)</name>
        <dbReference type="ChEBI" id="CHEBI:29035"/>
    </cofactor>
</comment>
<organism evidence="13 14">
    <name type="scientific">Ornithinimicrobium kibberense</name>
    <dbReference type="NCBI Taxonomy" id="282060"/>
    <lineage>
        <taxon>Bacteria</taxon>
        <taxon>Bacillati</taxon>
        <taxon>Actinomycetota</taxon>
        <taxon>Actinomycetes</taxon>
        <taxon>Micrococcales</taxon>
        <taxon>Ornithinimicrobiaceae</taxon>
        <taxon>Ornithinimicrobium</taxon>
    </lineage>
</organism>
<reference evidence="13 14" key="1">
    <citation type="submission" date="2024-09" db="EMBL/GenBank/DDBJ databases">
        <authorList>
            <person name="Sun Q."/>
            <person name="Mori K."/>
        </authorList>
    </citation>
    <scope>NUCLEOTIDE SEQUENCE [LARGE SCALE GENOMIC DNA]</scope>
    <source>
        <strain evidence="13 14">JCM 12763</strain>
    </source>
</reference>
<evidence type="ECO:0000256" key="9">
    <source>
        <dbReference type="ARBA" id="ARBA00048689"/>
    </source>
</evidence>
<dbReference type="InterPro" id="IPR029044">
    <property type="entry name" value="Nucleotide-diphossugar_trans"/>
</dbReference>
<comment type="catalytic activity">
    <reaction evidence="9">
        <text>(2R)-3-phosphoglycerate + UDP-alpha-D-glucose = (2R)-2-O-(alpha-D-glucopyranosyl)-3-phospho-glycerate + UDP + H(+)</text>
        <dbReference type="Rhea" id="RHEA:31319"/>
        <dbReference type="ChEBI" id="CHEBI:15378"/>
        <dbReference type="ChEBI" id="CHEBI:58223"/>
        <dbReference type="ChEBI" id="CHEBI:58272"/>
        <dbReference type="ChEBI" id="CHEBI:58885"/>
        <dbReference type="ChEBI" id="CHEBI:62600"/>
        <dbReference type="EC" id="2.4.1.266"/>
    </reaction>
    <physiologicalReaction direction="left-to-right" evidence="9">
        <dbReference type="Rhea" id="RHEA:31320"/>
    </physiologicalReaction>
</comment>
<feature type="region of interest" description="Disordered" evidence="11">
    <location>
        <begin position="233"/>
        <end position="252"/>
    </location>
</feature>
<keyword evidence="6" id="KW-0460">Magnesium</keyword>
<comment type="caution">
    <text evidence="13">The sequence shown here is derived from an EMBL/GenBank/DDBJ whole genome shotgun (WGS) entry which is preliminary data.</text>
</comment>
<evidence type="ECO:0000256" key="6">
    <source>
        <dbReference type="ARBA" id="ARBA00022842"/>
    </source>
</evidence>
<evidence type="ECO:0000313" key="13">
    <source>
        <dbReference type="EMBL" id="MFB9731953.1"/>
    </source>
</evidence>
<evidence type="ECO:0000256" key="11">
    <source>
        <dbReference type="SAM" id="MobiDB-lite"/>
    </source>
</evidence>
<feature type="compositionally biased region" description="Basic and acidic residues" evidence="11">
    <location>
        <begin position="239"/>
        <end position="252"/>
    </location>
</feature>
<gene>
    <name evidence="13" type="ORF">ACFFN0_07845</name>
</gene>
<comment type="similarity">
    <text evidence="3">Belongs to the glycosyltransferase 2 family.</text>
</comment>
<evidence type="ECO:0000256" key="1">
    <source>
        <dbReference type="ARBA" id="ARBA00001936"/>
    </source>
</evidence>
<evidence type="ECO:0000256" key="10">
    <source>
        <dbReference type="ARBA" id="ARBA00048997"/>
    </source>
</evidence>
<keyword evidence="5 13" id="KW-0808">Transferase</keyword>
<dbReference type="SUPFAM" id="SSF53448">
    <property type="entry name" value="Nucleotide-diphospho-sugar transferases"/>
    <property type="match status" value="1"/>
</dbReference>
<dbReference type="Gene3D" id="3.90.550.10">
    <property type="entry name" value="Spore Coat Polysaccharide Biosynthesis Protein SpsA, Chain A"/>
    <property type="match status" value="1"/>
</dbReference>
<evidence type="ECO:0000313" key="14">
    <source>
        <dbReference type="Proteomes" id="UP001589613"/>
    </source>
</evidence>
<evidence type="ECO:0000256" key="3">
    <source>
        <dbReference type="ARBA" id="ARBA00006739"/>
    </source>
</evidence>
<dbReference type="PANTHER" id="PTHR48090">
    <property type="entry name" value="UNDECAPRENYL-PHOSPHATE 4-DEOXY-4-FORMAMIDO-L-ARABINOSE TRANSFERASE-RELATED"/>
    <property type="match status" value="1"/>
</dbReference>
<dbReference type="Proteomes" id="UP001589613">
    <property type="component" value="Unassembled WGS sequence"/>
</dbReference>
<proteinExistence type="inferred from homology"/>
<dbReference type="Pfam" id="PF00535">
    <property type="entry name" value="Glycos_transf_2"/>
    <property type="match status" value="1"/>
</dbReference>
<keyword evidence="4 13" id="KW-0328">Glycosyltransferase</keyword>